<evidence type="ECO:0000256" key="5">
    <source>
        <dbReference type="ARBA" id="ARBA00022917"/>
    </source>
</evidence>
<dbReference type="SUPFAM" id="SSF50465">
    <property type="entry name" value="EF-Tu/eEF-1alpha/eIF2-gamma C-terminal domain"/>
    <property type="match status" value="1"/>
</dbReference>
<dbReference type="GO" id="GO:0001514">
    <property type="term" value="P:selenocysteine incorporation"/>
    <property type="evidence" value="ECO:0007669"/>
    <property type="project" value="InterPro"/>
</dbReference>
<evidence type="ECO:0000256" key="4">
    <source>
        <dbReference type="ARBA" id="ARBA00022741"/>
    </source>
</evidence>
<dbReference type="Proteomes" id="UP000441717">
    <property type="component" value="Unassembled WGS sequence"/>
</dbReference>
<evidence type="ECO:0000256" key="6">
    <source>
        <dbReference type="ARBA" id="ARBA00023134"/>
    </source>
</evidence>
<dbReference type="SUPFAM" id="SSF46785">
    <property type="entry name" value="Winged helix' DNA-binding domain"/>
    <property type="match status" value="3"/>
</dbReference>
<dbReference type="InterPro" id="IPR057335">
    <property type="entry name" value="Beta-barrel_SelB"/>
</dbReference>
<dbReference type="GO" id="GO:0003924">
    <property type="term" value="F:GTPase activity"/>
    <property type="evidence" value="ECO:0007669"/>
    <property type="project" value="InterPro"/>
</dbReference>
<dbReference type="FunFam" id="3.40.50.300:FF:001064">
    <property type="entry name" value="Selenocysteine-specific translation elongation factor"/>
    <property type="match status" value="1"/>
</dbReference>
<dbReference type="Gene3D" id="1.10.10.2770">
    <property type="match status" value="1"/>
</dbReference>
<dbReference type="NCBIfam" id="TIGR00475">
    <property type="entry name" value="selB"/>
    <property type="match status" value="1"/>
</dbReference>
<dbReference type="PROSITE" id="PS51722">
    <property type="entry name" value="G_TR_2"/>
    <property type="match status" value="1"/>
</dbReference>
<protein>
    <recommendedName>
        <fullName evidence="2">Selenocysteine-specific elongation factor</fullName>
    </recommendedName>
    <alternativeName>
        <fullName evidence="8">SelB translation factor</fullName>
    </alternativeName>
</protein>
<name>A0A6N7IPV8_9FIRM</name>
<keyword evidence="5" id="KW-0648">Protein biosynthesis</keyword>
<dbReference type="InterPro" id="IPR015191">
    <property type="entry name" value="SelB_WHD4"/>
</dbReference>
<dbReference type="InterPro" id="IPR009001">
    <property type="entry name" value="Transl_elong_EF1A/Init_IF2_C"/>
</dbReference>
<keyword evidence="6" id="KW-0342">GTP-binding</keyword>
<dbReference type="NCBIfam" id="TIGR00231">
    <property type="entry name" value="small_GTP"/>
    <property type="match status" value="1"/>
</dbReference>
<dbReference type="InterPro" id="IPR009000">
    <property type="entry name" value="Transl_B-barrel_sf"/>
</dbReference>
<dbReference type="PANTHER" id="PTHR43721:SF22">
    <property type="entry name" value="ELONGATION FACTOR TU, MITOCHONDRIAL"/>
    <property type="match status" value="1"/>
</dbReference>
<dbReference type="Pfam" id="PF09107">
    <property type="entry name" value="WHD_3rd_SelB"/>
    <property type="match status" value="1"/>
</dbReference>
<dbReference type="PRINTS" id="PR00315">
    <property type="entry name" value="ELONGATNFCT"/>
</dbReference>
<dbReference type="InterPro" id="IPR015190">
    <property type="entry name" value="Elong_fac_SelB-wing-hlx_typ-2"/>
</dbReference>
<dbReference type="InterPro" id="IPR036390">
    <property type="entry name" value="WH_DNA-bd_sf"/>
</dbReference>
<dbReference type="Pfam" id="PF00009">
    <property type="entry name" value="GTP_EFTU"/>
    <property type="match status" value="1"/>
</dbReference>
<dbReference type="SUPFAM" id="SSF52540">
    <property type="entry name" value="P-loop containing nucleoside triphosphate hydrolases"/>
    <property type="match status" value="1"/>
</dbReference>
<dbReference type="CDD" id="cd04171">
    <property type="entry name" value="SelB"/>
    <property type="match status" value="1"/>
</dbReference>
<dbReference type="AlphaFoldDB" id="A0A6N7IPV8"/>
<evidence type="ECO:0000256" key="7">
    <source>
        <dbReference type="ARBA" id="ARBA00025526"/>
    </source>
</evidence>
<dbReference type="CDD" id="cd03696">
    <property type="entry name" value="SelB_II"/>
    <property type="match status" value="1"/>
</dbReference>
<keyword evidence="4" id="KW-0547">Nucleotide-binding</keyword>
<accession>A0A6N7IPV8</accession>
<dbReference type="GO" id="GO:0005525">
    <property type="term" value="F:GTP binding"/>
    <property type="evidence" value="ECO:0007669"/>
    <property type="project" value="UniProtKB-KW"/>
</dbReference>
<keyword evidence="11" id="KW-1185">Reference proteome</keyword>
<evidence type="ECO:0000256" key="8">
    <source>
        <dbReference type="ARBA" id="ARBA00031615"/>
    </source>
</evidence>
<comment type="caution">
    <text evidence="10">The sequence shown here is derived from an EMBL/GenBank/DDBJ whole genome shotgun (WGS) entry which is preliminary data.</text>
</comment>
<dbReference type="Pfam" id="PF03144">
    <property type="entry name" value="GTP_EFTU_D2"/>
    <property type="match status" value="1"/>
</dbReference>
<comment type="subcellular location">
    <subcellularLocation>
        <location evidence="1">Cytoplasm</location>
    </subcellularLocation>
</comment>
<evidence type="ECO:0000256" key="3">
    <source>
        <dbReference type="ARBA" id="ARBA00022490"/>
    </source>
</evidence>
<proteinExistence type="predicted"/>
<evidence type="ECO:0000313" key="11">
    <source>
        <dbReference type="Proteomes" id="UP000441717"/>
    </source>
</evidence>
<dbReference type="InterPro" id="IPR050055">
    <property type="entry name" value="EF-Tu_GTPase"/>
</dbReference>
<keyword evidence="10" id="KW-0251">Elongation factor</keyword>
<keyword evidence="3" id="KW-0963">Cytoplasm</keyword>
<dbReference type="Pfam" id="PF25461">
    <property type="entry name" value="Beta-barrel_SelB"/>
    <property type="match status" value="1"/>
</dbReference>
<feature type="domain" description="Tr-type G" evidence="9">
    <location>
        <begin position="1"/>
        <end position="174"/>
    </location>
</feature>
<evidence type="ECO:0000256" key="2">
    <source>
        <dbReference type="ARBA" id="ARBA00015953"/>
    </source>
</evidence>
<dbReference type="RefSeq" id="WP_152945978.1">
    <property type="nucleotide sequence ID" value="NZ_WHYR01000015.1"/>
</dbReference>
<dbReference type="OrthoDB" id="9804504at2"/>
<dbReference type="InterPro" id="IPR004161">
    <property type="entry name" value="EFTu-like_2"/>
</dbReference>
<dbReference type="Gene3D" id="2.40.30.10">
    <property type="entry name" value="Translation factors"/>
    <property type="match status" value="2"/>
</dbReference>
<evidence type="ECO:0000256" key="1">
    <source>
        <dbReference type="ARBA" id="ARBA00004496"/>
    </source>
</evidence>
<dbReference type="InterPro" id="IPR000795">
    <property type="entry name" value="T_Tr_GTP-bd_dom"/>
</dbReference>
<dbReference type="Gene3D" id="3.40.50.300">
    <property type="entry name" value="P-loop containing nucleotide triphosphate hydrolases"/>
    <property type="match status" value="1"/>
</dbReference>
<dbReference type="GO" id="GO:0003746">
    <property type="term" value="F:translation elongation factor activity"/>
    <property type="evidence" value="ECO:0007669"/>
    <property type="project" value="UniProtKB-KW"/>
</dbReference>
<gene>
    <name evidence="10" type="primary">selB</name>
    <name evidence="10" type="ORF">GFC01_07185</name>
</gene>
<evidence type="ECO:0000313" key="10">
    <source>
        <dbReference type="EMBL" id="MQL52054.1"/>
    </source>
</evidence>
<sequence length="642" mass="71057">MDNLIIGTAGHVDHGKTMLVKALTGVDTDRLKEEKERGISIELGFAPLTLPGGRRAGIVDVPGHERFIKNMLAGVGGIDLVLLVIAADEGVMPQTKEHMDIINLLQVERGVVVLTKIDLVDEEWLALVREEVAGFLKGTTLEGAPVVEVSTITGQGLDELVRTIDRVAAEVRPKPATGQVRLPVDRVFSVTGFGTVATGTLWSGVMKTGDLLDIMPAGISTRIRSLQVHGARVEEARAGQRVAVNLTGVEVEDVPRGSVLAAPGSLLPSHRLDVRLLLIPETRPLKHRARVRLHLGTAEILARVVLLDRDELSPGEKTLAQLELEEPAVAARGDRFVIRSYSPMHTIGGGSVIDPVARKHRRMREEVIRSLLTREKGTPEELLFQQLDSRPALFTAAELARAAGLSEDEAGKALSSLSAGGKMREIPAEKQSYFVSRRVYGEWGEAVRQLLQDYHREFPLREGFPKEELRSRKFPQLNSKQLQFILAAMEKDGLVRVHAQDVSLPDFSPRPGPAQERQVNGLLQLYRESGYQPPSWSEACRQVGLTGPQAGEILQYLLRQGALIRVSDEILFHPVPLQDLRKSLVDFLQEREGISVGEARDLWQTSRKYALPLLEYFDRERVTRRVGDKRVLARGLEQKDRP</sequence>
<dbReference type="PANTHER" id="PTHR43721">
    <property type="entry name" value="ELONGATION FACTOR TU-RELATED"/>
    <property type="match status" value="1"/>
</dbReference>
<dbReference type="GO" id="GO:0005829">
    <property type="term" value="C:cytosol"/>
    <property type="evidence" value="ECO:0007669"/>
    <property type="project" value="TreeGrafter"/>
</dbReference>
<dbReference type="Pfam" id="PF09106">
    <property type="entry name" value="WHD_2nd_SelB"/>
    <property type="match status" value="1"/>
</dbReference>
<dbReference type="InterPro" id="IPR005225">
    <property type="entry name" value="Small_GTP-bd"/>
</dbReference>
<dbReference type="InterPro" id="IPR004535">
    <property type="entry name" value="Transl_elong_SelB"/>
</dbReference>
<comment type="function">
    <text evidence="7">Translation factor necessary for the incorporation of selenocysteine into proteins. It probably replaces EF-Tu for the insertion of selenocysteine directed by the UGA codon. SelB binds GTP and GDP.</text>
</comment>
<dbReference type="SUPFAM" id="SSF50447">
    <property type="entry name" value="Translation proteins"/>
    <property type="match status" value="1"/>
</dbReference>
<organism evidence="10 11">
    <name type="scientific">Desulfofundulus thermobenzoicus</name>
    <dbReference type="NCBI Taxonomy" id="29376"/>
    <lineage>
        <taxon>Bacteria</taxon>
        <taxon>Bacillati</taxon>
        <taxon>Bacillota</taxon>
        <taxon>Clostridia</taxon>
        <taxon>Eubacteriales</taxon>
        <taxon>Peptococcaceae</taxon>
        <taxon>Desulfofundulus</taxon>
    </lineage>
</organism>
<dbReference type="GO" id="GO:0003723">
    <property type="term" value="F:RNA binding"/>
    <property type="evidence" value="ECO:0007669"/>
    <property type="project" value="InterPro"/>
</dbReference>
<dbReference type="Gene3D" id="1.10.10.10">
    <property type="entry name" value="Winged helix-like DNA-binding domain superfamily/Winged helix DNA-binding domain"/>
    <property type="match status" value="1"/>
</dbReference>
<dbReference type="CDD" id="cd15491">
    <property type="entry name" value="selB_III"/>
    <property type="match status" value="1"/>
</dbReference>
<evidence type="ECO:0000259" key="9">
    <source>
        <dbReference type="PROSITE" id="PS51722"/>
    </source>
</evidence>
<reference evidence="10 11" key="1">
    <citation type="submission" date="2019-10" db="EMBL/GenBank/DDBJ databases">
        <title>Comparative genomics of sulfur disproportionating microorganisms.</title>
        <authorList>
            <person name="Ward L.M."/>
            <person name="Bertran E."/>
            <person name="Johnston D."/>
        </authorList>
    </citation>
    <scope>NUCLEOTIDE SEQUENCE [LARGE SCALE GENOMIC DNA]</scope>
    <source>
        <strain evidence="10 11">DSM 14055</strain>
    </source>
</reference>
<dbReference type="InterPro" id="IPR036388">
    <property type="entry name" value="WH-like_DNA-bd_sf"/>
</dbReference>
<dbReference type="InterPro" id="IPR027417">
    <property type="entry name" value="P-loop_NTPase"/>
</dbReference>
<dbReference type="EMBL" id="WHYR01000015">
    <property type="protein sequence ID" value="MQL52054.1"/>
    <property type="molecule type" value="Genomic_DNA"/>
</dbReference>